<dbReference type="HAMAP" id="MF_01635">
    <property type="entry name" value="UbiA"/>
    <property type="match status" value="1"/>
</dbReference>
<dbReference type="FunFam" id="1.10.357.140:FF:000008">
    <property type="entry name" value="4-hydroxybenzoate octaprenyltransferase"/>
    <property type="match status" value="1"/>
</dbReference>
<dbReference type="PROSITE" id="PS00943">
    <property type="entry name" value="UBIA"/>
    <property type="match status" value="1"/>
</dbReference>
<sequence length="363" mass="39746">MNYPILRSNIILKRQASKVTSLSRCVASSIRFSTTLVSEKRPIFAADDLKQAQKNRLKALGPYISRLPASVIPYAELMRLEKPVGTLFVFVPATWAVLIGAAEALVPLSTTLYTLVVLGAGSLVIRGAGCTINDLLDRKMDSQVIRTVERPIASGRVSAKNASIFFAAQTLVGVGLLLQLPADCLWLGMASFPLICAYPLFKRFTYYPQVVLSACINWGALIGFPAIGLIDFSSMIPLYLGSFLWCMTYDTIYAHQDKKFDLKAGVKSTALKWGNKSRAIITGMTAAQFGLFALVGLNSGLIAGPGFLAGLGIFGYRMFSIVRKVDLDDPRDCWKHFNACSTNGYYFTAGLAFDYLLKFFGFL</sequence>
<dbReference type="GO" id="GO:0005743">
    <property type="term" value="C:mitochondrial inner membrane"/>
    <property type="evidence" value="ECO:0007669"/>
    <property type="project" value="UniProtKB-SubCell"/>
</dbReference>
<dbReference type="OMA" id="WCMIYDT"/>
<comment type="subcellular location">
    <subcellularLocation>
        <location evidence="2">Membrane</location>
        <topology evidence="2">Multi-pass membrane protein</topology>
    </subcellularLocation>
    <subcellularLocation>
        <location evidence="9">Mitochondrion inner membrane</location>
        <topology evidence="9">Multi-pass membrane protein</topology>
        <orientation evidence="9">Matrix side</orientation>
    </subcellularLocation>
</comment>
<keyword evidence="9" id="KW-0414">Isoprene biosynthesis</keyword>
<proteinExistence type="inferred from homology"/>
<dbReference type="InterPro" id="IPR030470">
    <property type="entry name" value="UbiA_prenylTrfase_CS"/>
</dbReference>
<evidence type="ECO:0000256" key="2">
    <source>
        <dbReference type="ARBA" id="ARBA00004141"/>
    </source>
</evidence>
<comment type="cofactor">
    <cofactor evidence="1 9">
        <name>Mg(2+)</name>
        <dbReference type="ChEBI" id="CHEBI:18420"/>
    </cofactor>
</comment>
<name>G8JQ83_ERECY</name>
<comment type="pathway">
    <text evidence="9">Cofactor biosynthesis; ubiquinone biosynthesis.</text>
</comment>
<dbReference type="GeneID" id="11468271"/>
<dbReference type="AlphaFoldDB" id="G8JQ83"/>
<dbReference type="UniPathway" id="UPA00232"/>
<feature type="transmembrane region" description="Helical" evidence="9">
    <location>
        <begin position="112"/>
        <end position="136"/>
    </location>
</feature>
<feature type="transmembrane region" description="Helical" evidence="9">
    <location>
        <begin position="87"/>
        <end position="106"/>
    </location>
</feature>
<comment type="function">
    <text evidence="9">Catalyzes the prenylation of para-hydroxybenzoate (PHB) with an all-trans polyprenyl group. Mediates the second step in the final reaction sequence of coenzyme Q (CoQ) biosynthesis, which is the condensation of the polyisoprenoid side chain with PHB, generating the first membrane-bound Q intermediate.</text>
</comment>
<evidence type="ECO:0000256" key="7">
    <source>
        <dbReference type="ARBA" id="ARBA00022989"/>
    </source>
</evidence>
<evidence type="ECO:0000256" key="3">
    <source>
        <dbReference type="ARBA" id="ARBA00005179"/>
    </source>
</evidence>
<feature type="transmembrane region" description="Helical" evidence="9">
    <location>
        <begin position="301"/>
        <end position="319"/>
    </location>
</feature>
<keyword evidence="6 9" id="KW-0812">Transmembrane</keyword>
<evidence type="ECO:0000313" key="11">
    <source>
        <dbReference type="Proteomes" id="UP000006790"/>
    </source>
</evidence>
<evidence type="ECO:0000256" key="9">
    <source>
        <dbReference type="HAMAP-Rule" id="MF_03189"/>
    </source>
</evidence>
<dbReference type="KEGG" id="erc:Ecym_2520"/>
<comment type="similarity">
    <text evidence="4 9">Belongs to the UbiA prenyltransferase family.</text>
</comment>
<dbReference type="InterPro" id="IPR006370">
    <property type="entry name" value="HB_polyprenyltransferase-like"/>
</dbReference>
<dbReference type="EC" id="2.5.1.39" evidence="9"/>
<comment type="catalytic activity">
    <reaction evidence="9">
        <text>an all-trans-polyprenyl diphosphate + 4-hydroxybenzoate = a 4-hydroxy-3-(all-trans-polyprenyl)benzoate + diphosphate</text>
        <dbReference type="Rhea" id="RHEA:44504"/>
        <dbReference type="Rhea" id="RHEA-COMP:9514"/>
        <dbReference type="Rhea" id="RHEA-COMP:9564"/>
        <dbReference type="ChEBI" id="CHEBI:17879"/>
        <dbReference type="ChEBI" id="CHEBI:33019"/>
        <dbReference type="ChEBI" id="CHEBI:58914"/>
        <dbReference type="ChEBI" id="CHEBI:78396"/>
        <dbReference type="EC" id="2.5.1.39"/>
    </reaction>
</comment>
<evidence type="ECO:0000256" key="8">
    <source>
        <dbReference type="ARBA" id="ARBA00023136"/>
    </source>
</evidence>
<dbReference type="Gene3D" id="1.10.357.140">
    <property type="entry name" value="UbiA prenyltransferase"/>
    <property type="match status" value="1"/>
</dbReference>
<evidence type="ECO:0000256" key="6">
    <source>
        <dbReference type="ARBA" id="ARBA00022692"/>
    </source>
</evidence>
<dbReference type="OrthoDB" id="18170at2759"/>
<evidence type="ECO:0000313" key="10">
    <source>
        <dbReference type="EMBL" id="AET38241.1"/>
    </source>
</evidence>
<dbReference type="PANTHER" id="PTHR11048:SF28">
    <property type="entry name" value="4-HYDROXYBENZOATE POLYPRENYLTRANSFERASE, MITOCHONDRIAL"/>
    <property type="match status" value="1"/>
</dbReference>
<dbReference type="HOGENOM" id="CLU_034879_2_2_1"/>
<dbReference type="Proteomes" id="UP000006790">
    <property type="component" value="Chromosome 2"/>
</dbReference>
<comment type="pathway">
    <text evidence="3">Secondary metabolite biosynthesis.</text>
</comment>
<evidence type="ECO:0000256" key="5">
    <source>
        <dbReference type="ARBA" id="ARBA00022679"/>
    </source>
</evidence>
<dbReference type="PANTHER" id="PTHR11048">
    <property type="entry name" value="PRENYLTRANSFERASES"/>
    <property type="match status" value="1"/>
</dbReference>
<keyword evidence="7 9" id="KW-1133">Transmembrane helix</keyword>
<keyword evidence="9" id="KW-0496">Mitochondrion</keyword>
<feature type="transmembrane region" description="Helical" evidence="9">
    <location>
        <begin position="210"/>
        <end position="230"/>
    </location>
</feature>
<keyword evidence="11" id="KW-1185">Reference proteome</keyword>
<keyword evidence="5 9" id="KW-0808">Transferase</keyword>
<organism evidence="10 11">
    <name type="scientific">Eremothecium cymbalariae (strain CBS 270.75 / DBVPG 7215 / KCTC 17166 / NRRL Y-17582)</name>
    <name type="common">Yeast</name>
    <dbReference type="NCBI Taxonomy" id="931890"/>
    <lineage>
        <taxon>Eukaryota</taxon>
        <taxon>Fungi</taxon>
        <taxon>Dikarya</taxon>
        <taxon>Ascomycota</taxon>
        <taxon>Saccharomycotina</taxon>
        <taxon>Saccharomycetes</taxon>
        <taxon>Saccharomycetales</taxon>
        <taxon>Saccharomycetaceae</taxon>
        <taxon>Eremothecium</taxon>
    </lineage>
</organism>
<dbReference type="GO" id="GO:0006744">
    <property type="term" value="P:ubiquinone biosynthetic process"/>
    <property type="evidence" value="ECO:0007669"/>
    <property type="project" value="UniProtKB-UniRule"/>
</dbReference>
<evidence type="ECO:0000256" key="4">
    <source>
        <dbReference type="ARBA" id="ARBA00005985"/>
    </source>
</evidence>
<accession>G8JQ83</accession>
<dbReference type="GO" id="GO:0008299">
    <property type="term" value="P:isoprenoid biosynthetic process"/>
    <property type="evidence" value="ECO:0007669"/>
    <property type="project" value="UniProtKB-UniRule"/>
</dbReference>
<dbReference type="GO" id="GO:0008412">
    <property type="term" value="F:4-hydroxybenzoate polyprenyltransferase activity"/>
    <property type="evidence" value="ECO:0007669"/>
    <property type="project" value="UniProtKB-EC"/>
</dbReference>
<dbReference type="Gene3D" id="1.20.120.1780">
    <property type="entry name" value="UbiA prenyltransferase"/>
    <property type="match status" value="1"/>
</dbReference>
<dbReference type="NCBIfam" id="TIGR01474">
    <property type="entry name" value="ubiA_proteo"/>
    <property type="match status" value="1"/>
</dbReference>
<dbReference type="Pfam" id="PF01040">
    <property type="entry name" value="UbiA"/>
    <property type="match status" value="1"/>
</dbReference>
<dbReference type="FunFam" id="1.20.120.1780:FF:000001">
    <property type="entry name" value="4-hydroxybenzoate octaprenyltransferase"/>
    <property type="match status" value="1"/>
</dbReference>
<keyword evidence="9" id="KW-0999">Mitochondrion inner membrane</keyword>
<dbReference type="InterPro" id="IPR039653">
    <property type="entry name" value="Prenyltransferase"/>
</dbReference>
<dbReference type="InParanoid" id="G8JQ83"/>
<reference evidence="11" key="1">
    <citation type="journal article" date="2012" name="G3 (Bethesda)">
        <title>Pichia sorbitophila, an interspecies yeast hybrid reveals early steps of genome resolution following polyploidization.</title>
        <authorList>
            <person name="Leh Louis V."/>
            <person name="Despons L."/>
            <person name="Friedrich A."/>
            <person name="Martin T."/>
            <person name="Durrens P."/>
            <person name="Casaregola S."/>
            <person name="Neuveglise C."/>
            <person name="Fairhead C."/>
            <person name="Marck C."/>
            <person name="Cruz J.A."/>
            <person name="Straub M.L."/>
            <person name="Kugler V."/>
            <person name="Sacerdot C."/>
            <person name="Uzunov Z."/>
            <person name="Thierry A."/>
            <person name="Weiss S."/>
            <person name="Bleykasten C."/>
            <person name="De Montigny J."/>
            <person name="Jacques N."/>
            <person name="Jung P."/>
            <person name="Lemaire M."/>
            <person name="Mallet S."/>
            <person name="Morel G."/>
            <person name="Richard G.F."/>
            <person name="Sarkar A."/>
            <person name="Savel G."/>
            <person name="Schacherer J."/>
            <person name="Seret M.L."/>
            <person name="Talla E."/>
            <person name="Samson G."/>
            <person name="Jubin C."/>
            <person name="Poulain J."/>
            <person name="Vacherie B."/>
            <person name="Barbe V."/>
            <person name="Pelletier E."/>
            <person name="Sherman D.J."/>
            <person name="Westhof E."/>
            <person name="Weissenbach J."/>
            <person name="Baret P.V."/>
            <person name="Wincker P."/>
            <person name="Gaillardin C."/>
            <person name="Dujon B."/>
            <person name="Souciet J.L."/>
        </authorList>
    </citation>
    <scope>NUCLEOTIDE SEQUENCE [LARGE SCALE GENOMIC DNA]</scope>
    <source>
        <strain evidence="11">CBS 270.75 / DBVPG 7215 / KCTC 17166 / NRRL Y-17582</strain>
    </source>
</reference>
<dbReference type="CDD" id="cd13959">
    <property type="entry name" value="PT_UbiA_COQ2"/>
    <property type="match status" value="1"/>
</dbReference>
<gene>
    <name evidence="9" type="primary">COQ2</name>
    <name evidence="10" type="ordered locus">Ecym_2520</name>
</gene>
<evidence type="ECO:0000256" key="1">
    <source>
        <dbReference type="ARBA" id="ARBA00001946"/>
    </source>
</evidence>
<keyword evidence="8 9" id="KW-0472">Membrane</keyword>
<dbReference type="FunCoup" id="G8JQ83">
    <property type="interactions" value="349"/>
</dbReference>
<protein>
    <recommendedName>
        <fullName evidence="9">4-hydroxybenzoate polyprenyltransferase, mitochondrial</fullName>
        <shortName evidence="9">4-HB polyprenyltransferase</shortName>
        <ecNumber evidence="9">2.5.1.39</ecNumber>
    </recommendedName>
    <alternativeName>
        <fullName evidence="9">4-hydroxybenzoate hexaprenyltransferase</fullName>
    </alternativeName>
    <alternativeName>
        <fullName evidence="9">Para-hydroxybenzoate--polyprenyltransferase</fullName>
        <shortName evidence="9">PHB:PPT</shortName>
        <shortName evidence="9">PHB:polyprenyltransferase</shortName>
    </alternativeName>
</protein>
<dbReference type="InterPro" id="IPR044878">
    <property type="entry name" value="UbiA_sf"/>
</dbReference>
<dbReference type="STRING" id="931890.G8JQ83"/>
<dbReference type="eggNOG" id="KOG1381">
    <property type="taxonomic scope" value="Eukaryota"/>
</dbReference>
<dbReference type="InterPro" id="IPR000537">
    <property type="entry name" value="UbiA_prenyltransferase"/>
</dbReference>
<dbReference type="RefSeq" id="XP_003645058.1">
    <property type="nucleotide sequence ID" value="XM_003645010.1"/>
</dbReference>
<keyword evidence="9" id="KW-0831">Ubiquinone biosynthesis</keyword>
<dbReference type="EMBL" id="CP002498">
    <property type="protein sequence ID" value="AET38241.1"/>
    <property type="molecule type" value="Genomic_DNA"/>
</dbReference>